<evidence type="ECO:0000256" key="10">
    <source>
        <dbReference type="ARBA" id="ARBA00022737"/>
    </source>
</evidence>
<dbReference type="InterPro" id="IPR018357">
    <property type="entry name" value="Hexapep_transf_CS"/>
</dbReference>
<evidence type="ECO:0000256" key="15">
    <source>
        <dbReference type="ARBA" id="ARBA00023315"/>
    </source>
</evidence>
<evidence type="ECO:0000256" key="17">
    <source>
        <dbReference type="ARBA" id="ARBA00048247"/>
    </source>
</evidence>
<evidence type="ECO:0000256" key="5">
    <source>
        <dbReference type="ARBA" id="ARBA00007947"/>
    </source>
</evidence>
<evidence type="ECO:0000313" key="24">
    <source>
        <dbReference type="Proteomes" id="UP000441717"/>
    </source>
</evidence>
<evidence type="ECO:0000256" key="9">
    <source>
        <dbReference type="ARBA" id="ARBA00022723"/>
    </source>
</evidence>
<keyword evidence="10 20" id="KW-0677">Repeat</keyword>
<dbReference type="GO" id="GO:0000902">
    <property type="term" value="P:cell morphogenesis"/>
    <property type="evidence" value="ECO:0007669"/>
    <property type="project" value="UniProtKB-UniRule"/>
</dbReference>
<dbReference type="OrthoDB" id="9775031at2"/>
<comment type="pathway">
    <text evidence="2 20">Nucleotide-sugar biosynthesis; UDP-N-acetyl-alpha-D-glucosamine biosynthesis; N-acetyl-alpha-D-glucosamine 1-phosphate from alpha-D-glucosamine 6-phosphate (route II): step 2/2.</text>
</comment>
<dbReference type="GO" id="GO:0008360">
    <property type="term" value="P:regulation of cell shape"/>
    <property type="evidence" value="ECO:0007669"/>
    <property type="project" value="UniProtKB-KW"/>
</dbReference>
<evidence type="ECO:0000256" key="4">
    <source>
        <dbReference type="ARBA" id="ARBA00007707"/>
    </source>
</evidence>
<dbReference type="SUPFAM" id="SSF51161">
    <property type="entry name" value="Trimeric LpxA-like enzymes"/>
    <property type="match status" value="1"/>
</dbReference>
<feature type="binding site" evidence="20">
    <location>
        <position position="404"/>
    </location>
    <ligand>
        <name>acetyl-CoA</name>
        <dbReference type="ChEBI" id="CHEBI:57288"/>
    </ligand>
</feature>
<dbReference type="Pfam" id="PF00483">
    <property type="entry name" value="NTP_transferase"/>
    <property type="match status" value="1"/>
</dbReference>
<keyword evidence="7 20" id="KW-0808">Transferase</keyword>
<feature type="domain" description="Mannose-1-phosphate guanyltransferase C-terminal" evidence="22">
    <location>
        <begin position="266"/>
        <end position="354"/>
    </location>
</feature>
<comment type="pathway">
    <text evidence="20">Bacterial outer membrane biogenesis; LPS lipid A biosynthesis.</text>
</comment>
<dbReference type="NCBIfam" id="TIGR01173">
    <property type="entry name" value="glmU"/>
    <property type="match status" value="1"/>
</dbReference>
<evidence type="ECO:0000256" key="18">
    <source>
        <dbReference type="ARBA" id="ARBA00048493"/>
    </source>
</evidence>
<dbReference type="Pfam" id="PF25087">
    <property type="entry name" value="GMPPB_C"/>
    <property type="match status" value="1"/>
</dbReference>
<name>A0A6N7IT61_9FIRM</name>
<dbReference type="EC" id="2.7.7.23" evidence="20"/>
<keyword evidence="6 20" id="KW-0963">Cytoplasm</keyword>
<feature type="binding site" evidence="20">
    <location>
        <position position="169"/>
    </location>
    <ligand>
        <name>UDP-N-acetyl-alpha-D-glucosamine</name>
        <dbReference type="ChEBI" id="CHEBI:57705"/>
    </ligand>
</feature>
<evidence type="ECO:0000256" key="16">
    <source>
        <dbReference type="ARBA" id="ARBA00023316"/>
    </source>
</evidence>
<comment type="caution">
    <text evidence="23">The sequence shown here is derived from an EMBL/GenBank/DDBJ whole genome shotgun (WGS) entry which is preliminary data.</text>
</comment>
<dbReference type="InterPro" id="IPR005835">
    <property type="entry name" value="NTP_transferase_dom"/>
</dbReference>
<feature type="binding site" evidence="20">
    <location>
        <position position="227"/>
    </location>
    <ligand>
        <name>Mg(2+)</name>
        <dbReference type="ChEBI" id="CHEBI:18420"/>
    </ligand>
</feature>
<feature type="region of interest" description="N-acetyltransferase" evidence="20">
    <location>
        <begin position="251"/>
        <end position="462"/>
    </location>
</feature>
<dbReference type="UniPathway" id="UPA00973"/>
<feature type="binding site" evidence="20">
    <location>
        <begin position="385"/>
        <end position="386"/>
    </location>
    <ligand>
        <name>acetyl-CoA</name>
        <dbReference type="ChEBI" id="CHEBI:57288"/>
    </ligand>
</feature>
<dbReference type="PROSITE" id="PS00101">
    <property type="entry name" value="HEXAPEP_TRANSFERASES"/>
    <property type="match status" value="1"/>
</dbReference>
<dbReference type="PANTHER" id="PTHR43584">
    <property type="entry name" value="NUCLEOTIDYL TRANSFERASE"/>
    <property type="match status" value="1"/>
</dbReference>
<evidence type="ECO:0000256" key="12">
    <source>
        <dbReference type="ARBA" id="ARBA00022960"/>
    </source>
</evidence>
<dbReference type="EC" id="2.3.1.157" evidence="20"/>
<feature type="binding site" evidence="20">
    <location>
        <position position="350"/>
    </location>
    <ligand>
        <name>UDP-N-acetyl-alpha-D-glucosamine</name>
        <dbReference type="ChEBI" id="CHEBI:57705"/>
    </ligand>
</feature>
<dbReference type="InterPro" id="IPR029044">
    <property type="entry name" value="Nucleotide-diphossugar_trans"/>
</dbReference>
<dbReference type="CDD" id="cd02540">
    <property type="entry name" value="GT2_GlmU_N_bac"/>
    <property type="match status" value="1"/>
</dbReference>
<evidence type="ECO:0000256" key="1">
    <source>
        <dbReference type="ARBA" id="ARBA00004496"/>
    </source>
</evidence>
<dbReference type="InterPro" id="IPR001451">
    <property type="entry name" value="Hexapep"/>
</dbReference>
<dbReference type="GO" id="GO:0009252">
    <property type="term" value="P:peptidoglycan biosynthetic process"/>
    <property type="evidence" value="ECO:0007669"/>
    <property type="project" value="UniProtKB-UniRule"/>
</dbReference>
<feature type="binding site" evidence="20">
    <location>
        <position position="365"/>
    </location>
    <ligand>
        <name>UDP-N-acetyl-alpha-D-glucosamine</name>
        <dbReference type="ChEBI" id="CHEBI:57705"/>
    </ligand>
</feature>
<dbReference type="GO" id="GO:0003977">
    <property type="term" value="F:UDP-N-acetylglucosamine diphosphorylase activity"/>
    <property type="evidence" value="ECO:0007669"/>
    <property type="project" value="UniProtKB-UniRule"/>
</dbReference>
<dbReference type="PANTHER" id="PTHR43584:SF3">
    <property type="entry name" value="BIFUNCTIONAL PROTEIN GLMU"/>
    <property type="match status" value="1"/>
</dbReference>
<dbReference type="UniPathway" id="UPA00113">
    <property type="reaction ID" value="UER00532"/>
</dbReference>
<comment type="similarity">
    <text evidence="5 20">In the N-terminal section; belongs to the N-acetylglucosamine-1-phosphate uridyltransferase family.</text>
</comment>
<feature type="binding site" evidence="20">
    <location>
        <position position="422"/>
    </location>
    <ligand>
        <name>acetyl-CoA</name>
        <dbReference type="ChEBI" id="CHEBI:57288"/>
    </ligand>
</feature>
<evidence type="ECO:0000256" key="20">
    <source>
        <dbReference type="HAMAP-Rule" id="MF_01631"/>
    </source>
</evidence>
<evidence type="ECO:0000259" key="21">
    <source>
        <dbReference type="Pfam" id="PF00483"/>
    </source>
</evidence>
<comment type="catalytic activity">
    <reaction evidence="18 20">
        <text>N-acetyl-alpha-D-glucosamine 1-phosphate + UTP + H(+) = UDP-N-acetyl-alpha-D-glucosamine + diphosphate</text>
        <dbReference type="Rhea" id="RHEA:13509"/>
        <dbReference type="ChEBI" id="CHEBI:15378"/>
        <dbReference type="ChEBI" id="CHEBI:33019"/>
        <dbReference type="ChEBI" id="CHEBI:46398"/>
        <dbReference type="ChEBI" id="CHEBI:57705"/>
        <dbReference type="ChEBI" id="CHEBI:57776"/>
        <dbReference type="EC" id="2.7.7.23"/>
    </reaction>
</comment>
<evidence type="ECO:0000313" key="23">
    <source>
        <dbReference type="EMBL" id="MQL53242.1"/>
    </source>
</evidence>
<comment type="subunit">
    <text evidence="20">Homotrimer.</text>
</comment>
<evidence type="ECO:0000256" key="6">
    <source>
        <dbReference type="ARBA" id="ARBA00022490"/>
    </source>
</evidence>
<feature type="binding site" evidence="20">
    <location>
        <position position="227"/>
    </location>
    <ligand>
        <name>UDP-N-acetyl-alpha-D-glucosamine</name>
        <dbReference type="ChEBI" id="CHEBI:57705"/>
    </ligand>
</feature>
<feature type="active site" description="Proton acceptor" evidence="20">
    <location>
        <position position="362"/>
    </location>
</feature>
<evidence type="ECO:0000256" key="3">
    <source>
        <dbReference type="ARBA" id="ARBA00005208"/>
    </source>
</evidence>
<proteinExistence type="inferred from homology"/>
<feature type="region of interest" description="Pyrophosphorylase" evidence="20">
    <location>
        <begin position="1"/>
        <end position="229"/>
    </location>
</feature>
<feature type="binding site" evidence="20">
    <location>
        <begin position="8"/>
        <end position="11"/>
    </location>
    <ligand>
        <name>UDP-N-acetyl-alpha-D-glucosamine</name>
        <dbReference type="ChEBI" id="CHEBI:57705"/>
    </ligand>
</feature>
<feature type="binding site" evidence="20">
    <location>
        <position position="22"/>
    </location>
    <ligand>
        <name>UDP-N-acetyl-alpha-D-glucosamine</name>
        <dbReference type="ChEBI" id="CHEBI:57705"/>
    </ligand>
</feature>
<evidence type="ECO:0000256" key="19">
    <source>
        <dbReference type="ARBA" id="ARBA00049628"/>
    </source>
</evidence>
<protein>
    <recommendedName>
        <fullName evidence="20">Bifunctional protein GlmU</fullName>
    </recommendedName>
    <domain>
        <recommendedName>
            <fullName evidence="20">UDP-N-acetylglucosamine pyrophosphorylase</fullName>
            <ecNumber evidence="20">2.7.7.23</ecNumber>
        </recommendedName>
        <alternativeName>
            <fullName evidence="20">N-acetylglucosamine-1-phosphate uridyltransferase</fullName>
        </alternativeName>
    </domain>
    <domain>
        <recommendedName>
            <fullName evidence="20">Glucosamine-1-phosphate N-acetyltransferase</fullName>
            <ecNumber evidence="20">2.3.1.157</ecNumber>
        </recommendedName>
    </domain>
</protein>
<dbReference type="CDD" id="cd03353">
    <property type="entry name" value="LbH_GlmU_C"/>
    <property type="match status" value="1"/>
</dbReference>
<dbReference type="Gene3D" id="2.160.10.10">
    <property type="entry name" value="Hexapeptide repeat proteins"/>
    <property type="match status" value="1"/>
</dbReference>
<reference evidence="23 24" key="1">
    <citation type="submission" date="2019-10" db="EMBL/GenBank/DDBJ databases">
        <title>Comparative genomics of sulfur disproportionating microorganisms.</title>
        <authorList>
            <person name="Ward L.M."/>
            <person name="Bertran E."/>
            <person name="Johnston D."/>
        </authorList>
    </citation>
    <scope>NUCLEOTIDE SEQUENCE [LARGE SCALE GENOMIC DNA]</scope>
    <source>
        <strain evidence="23 24">DSM 14055</strain>
    </source>
</reference>
<evidence type="ECO:0000256" key="8">
    <source>
        <dbReference type="ARBA" id="ARBA00022695"/>
    </source>
</evidence>
<dbReference type="GO" id="GO:0016020">
    <property type="term" value="C:membrane"/>
    <property type="evidence" value="ECO:0007669"/>
    <property type="project" value="GOC"/>
</dbReference>
<evidence type="ECO:0000259" key="22">
    <source>
        <dbReference type="Pfam" id="PF25087"/>
    </source>
</evidence>
<feature type="binding site" evidence="20">
    <location>
        <position position="102"/>
    </location>
    <ligand>
        <name>Mg(2+)</name>
        <dbReference type="ChEBI" id="CHEBI:18420"/>
    </ligand>
</feature>
<dbReference type="HAMAP" id="MF_01631">
    <property type="entry name" value="GlmU"/>
    <property type="match status" value="1"/>
</dbReference>
<dbReference type="NCBIfam" id="NF010934">
    <property type="entry name" value="PRK14354.1"/>
    <property type="match status" value="1"/>
</dbReference>
<feature type="binding site" evidence="20">
    <location>
        <position position="439"/>
    </location>
    <ligand>
        <name>acetyl-CoA</name>
        <dbReference type="ChEBI" id="CHEBI:57288"/>
    </ligand>
</feature>
<dbReference type="GO" id="GO:0019134">
    <property type="term" value="F:glucosamine-1-phosphate N-acetyltransferase activity"/>
    <property type="evidence" value="ECO:0007669"/>
    <property type="project" value="UniProtKB-UniRule"/>
</dbReference>
<dbReference type="InterPro" id="IPR056729">
    <property type="entry name" value="GMPPB_C"/>
</dbReference>
<keyword evidence="13 20" id="KW-0573">Peptidoglycan synthesis</keyword>
<keyword evidence="12 20" id="KW-0133">Cell shape</keyword>
<feature type="binding site" evidence="20">
    <location>
        <position position="72"/>
    </location>
    <ligand>
        <name>UDP-N-acetyl-alpha-D-glucosamine</name>
        <dbReference type="ChEBI" id="CHEBI:57705"/>
    </ligand>
</feature>
<comment type="catalytic activity">
    <reaction evidence="17 20">
        <text>alpha-D-glucosamine 1-phosphate + acetyl-CoA = N-acetyl-alpha-D-glucosamine 1-phosphate + CoA + H(+)</text>
        <dbReference type="Rhea" id="RHEA:13725"/>
        <dbReference type="ChEBI" id="CHEBI:15378"/>
        <dbReference type="ChEBI" id="CHEBI:57287"/>
        <dbReference type="ChEBI" id="CHEBI:57288"/>
        <dbReference type="ChEBI" id="CHEBI:57776"/>
        <dbReference type="ChEBI" id="CHEBI:58516"/>
        <dbReference type="EC" id="2.3.1.157"/>
    </reaction>
</comment>
<comment type="caution">
    <text evidence="20">Lacks conserved residue(s) required for the propagation of feature annotation.</text>
</comment>
<dbReference type="InterPro" id="IPR011004">
    <property type="entry name" value="Trimer_LpxA-like_sf"/>
</dbReference>
<evidence type="ECO:0000256" key="7">
    <source>
        <dbReference type="ARBA" id="ARBA00022679"/>
    </source>
</evidence>
<dbReference type="Proteomes" id="UP000441717">
    <property type="component" value="Unassembled WGS sequence"/>
</dbReference>
<evidence type="ECO:0000256" key="13">
    <source>
        <dbReference type="ARBA" id="ARBA00022984"/>
    </source>
</evidence>
<dbReference type="InterPro" id="IPR050065">
    <property type="entry name" value="GlmU-like"/>
</dbReference>
<dbReference type="InterPro" id="IPR038009">
    <property type="entry name" value="GlmU_C_LbH"/>
</dbReference>
<feature type="binding site" evidence="20">
    <location>
        <position position="154"/>
    </location>
    <ligand>
        <name>UDP-N-acetyl-alpha-D-glucosamine</name>
        <dbReference type="ChEBI" id="CHEBI:57705"/>
    </ligand>
</feature>
<keyword evidence="24" id="KW-1185">Reference proteome</keyword>
<dbReference type="EMBL" id="WHYR01000042">
    <property type="protein sequence ID" value="MQL53242.1"/>
    <property type="molecule type" value="Genomic_DNA"/>
</dbReference>
<comment type="cofactor">
    <cofactor evidence="20">
        <name>Mg(2+)</name>
        <dbReference type="ChEBI" id="CHEBI:18420"/>
    </cofactor>
    <text evidence="20">Binds 1 Mg(2+) ion per subunit.</text>
</comment>
<dbReference type="GO" id="GO:0005737">
    <property type="term" value="C:cytoplasm"/>
    <property type="evidence" value="ECO:0007669"/>
    <property type="project" value="UniProtKB-SubCell"/>
</dbReference>
<feature type="binding site" evidence="20">
    <location>
        <position position="139"/>
    </location>
    <ligand>
        <name>UDP-N-acetyl-alpha-D-glucosamine</name>
        <dbReference type="ChEBI" id="CHEBI:57705"/>
    </ligand>
</feature>
<keyword evidence="11 20" id="KW-0460">Magnesium</keyword>
<gene>
    <name evidence="20 23" type="primary">glmU</name>
    <name evidence="23" type="ORF">GFC01_13440</name>
</gene>
<feature type="binding site" evidence="20">
    <location>
        <position position="376"/>
    </location>
    <ligand>
        <name>UDP-N-acetyl-alpha-D-glucosamine</name>
        <dbReference type="ChEBI" id="CHEBI:57705"/>
    </ligand>
</feature>
<dbReference type="RefSeq" id="WP_152947717.1">
    <property type="nucleotide sequence ID" value="NZ_WHYR01000042.1"/>
</dbReference>
<dbReference type="GO" id="GO:0071555">
    <property type="term" value="P:cell wall organization"/>
    <property type="evidence" value="ECO:0007669"/>
    <property type="project" value="UniProtKB-KW"/>
</dbReference>
<feature type="binding site" evidence="20">
    <location>
        <position position="379"/>
    </location>
    <ligand>
        <name>acetyl-CoA</name>
        <dbReference type="ChEBI" id="CHEBI:57288"/>
    </ligand>
</feature>
<dbReference type="GO" id="GO:0006048">
    <property type="term" value="P:UDP-N-acetylglucosamine biosynthetic process"/>
    <property type="evidence" value="ECO:0007669"/>
    <property type="project" value="UniProtKB-UniPathway"/>
</dbReference>
<dbReference type="Pfam" id="PF00132">
    <property type="entry name" value="Hexapep"/>
    <property type="match status" value="1"/>
</dbReference>
<keyword evidence="16 20" id="KW-0961">Cell wall biogenesis/degradation</keyword>
<dbReference type="Gene3D" id="3.90.550.10">
    <property type="entry name" value="Spore Coat Polysaccharide Biosynthesis Protein SpsA, Chain A"/>
    <property type="match status" value="1"/>
</dbReference>
<keyword evidence="15 20" id="KW-0012">Acyltransferase</keyword>
<feature type="binding site" evidence="20">
    <location>
        <begin position="77"/>
        <end position="78"/>
    </location>
    <ligand>
        <name>UDP-N-acetyl-alpha-D-glucosamine</name>
        <dbReference type="ChEBI" id="CHEBI:57705"/>
    </ligand>
</feature>
<comment type="function">
    <text evidence="19 20">Catalyzes the last two sequential reactions in the de novo biosynthetic pathway for UDP-N-acetylglucosamine (UDP-GlcNAc). The C-terminal domain catalyzes the transfer of acetyl group from acetyl coenzyme A to glucosamine-1-phosphate (GlcN-1-P) to produce N-acetylglucosamine-1-phosphate (GlcNAc-1-P), which is converted into UDP-GlcNAc by the transfer of uridine 5-monophosphate (from uridine 5-triphosphate), a reaction catalyzed by the N-terminal domain.</text>
</comment>
<feature type="domain" description="Nucleotidyl transferase" evidence="21">
    <location>
        <begin position="5"/>
        <end position="215"/>
    </location>
</feature>
<keyword evidence="9 20" id="KW-0479">Metal-binding</keyword>
<sequence>MSLAAVILAAGKGTRMKSGLPKVMHRVCGRPMIQYVLEAVRGAGATKIVVVAGFGGDLVARTVGDRAEVVYQQEQLGTAHALLQAAPLLGDFPGHILVVCGDTPLITAATLSRLVDAHREGAARATLLTACLDDPTGYGRVIRDGAGRVSRIVEQRDASPDQLAVKEVNTGIYCFAAAGLFDALAALSPENAQGEYYLTDIIEHYVHQNRPVAAVAVDDPVEILGINDRCQLARVEGVLRRKVVEELMLSGVTVMDPSSTFIDRGVRIGRDTVVYPFTIIEGSTVIGTNCIIGPGSRLVDATVGDGVIIEQSVVRESKIGDNCSIGPYAYIRPGCILEGEVKVGDFVELKKTTVGRGSKVPHLSYVGDATVGSGVNVGAGTITCNYDGKNKWPTIIGDGAFIGSNTNLVAPVTVGEKAYIGAGSTITKDVPPGALGVARGRQKNIENWSRRRERMKDARPET</sequence>
<accession>A0A6N7IT61</accession>
<comment type="subcellular location">
    <subcellularLocation>
        <location evidence="1 20">Cytoplasm</location>
    </subcellularLocation>
</comment>
<comment type="pathway">
    <text evidence="3 20">Nucleotide-sugar biosynthesis; UDP-N-acetyl-alpha-D-glucosamine biosynthesis; UDP-N-acetyl-alpha-D-glucosamine from N-acetyl-alpha-D-glucosamine 1-phosphate: step 1/1.</text>
</comment>
<feature type="binding site" evidence="20">
    <location>
        <position position="332"/>
    </location>
    <ligand>
        <name>UDP-N-acetyl-alpha-D-glucosamine</name>
        <dbReference type="ChEBI" id="CHEBI:57705"/>
    </ligand>
</feature>
<dbReference type="InterPro" id="IPR005882">
    <property type="entry name" value="Bifunctional_GlmU"/>
</dbReference>
<dbReference type="AlphaFoldDB" id="A0A6N7IT61"/>
<evidence type="ECO:0000256" key="14">
    <source>
        <dbReference type="ARBA" id="ARBA00023268"/>
    </source>
</evidence>
<evidence type="ECO:0000256" key="11">
    <source>
        <dbReference type="ARBA" id="ARBA00022842"/>
    </source>
</evidence>
<keyword evidence="14 20" id="KW-0511">Multifunctional enzyme</keyword>
<keyword evidence="8 20" id="KW-0548">Nucleotidyltransferase</keyword>
<dbReference type="GO" id="GO:0009245">
    <property type="term" value="P:lipid A biosynthetic process"/>
    <property type="evidence" value="ECO:0007669"/>
    <property type="project" value="UniProtKB-UniRule"/>
</dbReference>
<evidence type="ECO:0000256" key="2">
    <source>
        <dbReference type="ARBA" id="ARBA00005166"/>
    </source>
</evidence>
<dbReference type="GO" id="GO:0000287">
    <property type="term" value="F:magnesium ion binding"/>
    <property type="evidence" value="ECO:0007669"/>
    <property type="project" value="UniProtKB-UniRule"/>
</dbReference>
<comment type="similarity">
    <text evidence="4 20">In the C-terminal section; belongs to the transferase hexapeptide repeat family.</text>
</comment>
<feature type="region of interest" description="Linker" evidence="20">
    <location>
        <begin position="230"/>
        <end position="250"/>
    </location>
</feature>
<organism evidence="23 24">
    <name type="scientific">Desulfofundulus thermobenzoicus</name>
    <dbReference type="NCBI Taxonomy" id="29376"/>
    <lineage>
        <taxon>Bacteria</taxon>
        <taxon>Bacillati</taxon>
        <taxon>Bacillota</taxon>
        <taxon>Clostridia</taxon>
        <taxon>Eubacteriales</taxon>
        <taxon>Peptococcaceae</taxon>
        <taxon>Desulfofundulus</taxon>
    </lineage>
</organism>
<dbReference type="SUPFAM" id="SSF53448">
    <property type="entry name" value="Nucleotide-diphospho-sugar transferases"/>
    <property type="match status" value="1"/>
</dbReference>